<keyword evidence="1" id="KW-0227">DNA damage</keyword>
<dbReference type="EMBL" id="BARS01046790">
    <property type="protein sequence ID" value="GAG32994.1"/>
    <property type="molecule type" value="Genomic_DNA"/>
</dbReference>
<feature type="domain" description="Methylated-DNA-[protein]-cysteine S-methyltransferase DNA binding" evidence="2">
    <location>
        <begin position="84"/>
        <end position="121"/>
    </location>
</feature>
<dbReference type="Gene3D" id="1.10.10.10">
    <property type="entry name" value="Winged helix-like DNA-binding domain superfamily/Winged helix DNA-binding domain"/>
    <property type="match status" value="1"/>
</dbReference>
<sequence>MTMKERLYASMICWEGWQFVAVSSRKGVCYIDLCGTPLAELSRELHSTVVPDDYHNLSILQELREYLVGQRRSFRSPFYTQGTPFQRSVWGAVLEIPYGETCSYCDIAAAIGRPLAARAVG</sequence>
<dbReference type="AlphaFoldDB" id="X0WPW0"/>
<dbReference type="InterPro" id="IPR036631">
    <property type="entry name" value="MGMT_N_sf"/>
</dbReference>
<dbReference type="InterPro" id="IPR036388">
    <property type="entry name" value="WH-like_DNA-bd_sf"/>
</dbReference>
<feature type="non-terminal residue" evidence="3">
    <location>
        <position position="121"/>
    </location>
</feature>
<reference evidence="3" key="1">
    <citation type="journal article" date="2014" name="Front. Microbiol.">
        <title>High frequency of phylogenetically diverse reductive dehalogenase-homologous genes in deep subseafloor sedimentary metagenomes.</title>
        <authorList>
            <person name="Kawai M."/>
            <person name="Futagami T."/>
            <person name="Toyoda A."/>
            <person name="Takaki Y."/>
            <person name="Nishi S."/>
            <person name="Hori S."/>
            <person name="Arai W."/>
            <person name="Tsubouchi T."/>
            <person name="Morono Y."/>
            <person name="Uchiyama I."/>
            <person name="Ito T."/>
            <person name="Fujiyama A."/>
            <person name="Inagaki F."/>
            <person name="Takami H."/>
        </authorList>
    </citation>
    <scope>NUCLEOTIDE SEQUENCE</scope>
    <source>
        <strain evidence="3">Expedition CK06-06</strain>
    </source>
</reference>
<dbReference type="GO" id="GO:0006281">
    <property type="term" value="P:DNA repair"/>
    <property type="evidence" value="ECO:0007669"/>
    <property type="project" value="InterPro"/>
</dbReference>
<dbReference type="InterPro" id="IPR036217">
    <property type="entry name" value="MethylDNA_cys_MeTrfase_DNAb"/>
</dbReference>
<accession>X0WPW0</accession>
<dbReference type="InterPro" id="IPR014048">
    <property type="entry name" value="MethylDNA_cys_MeTrfase_DNA-bd"/>
</dbReference>
<dbReference type="PANTHER" id="PTHR10815:SF13">
    <property type="entry name" value="METHYLATED-DNA--PROTEIN-CYSTEINE METHYLTRANSFERASE"/>
    <property type="match status" value="1"/>
</dbReference>
<evidence type="ECO:0000256" key="1">
    <source>
        <dbReference type="ARBA" id="ARBA00022763"/>
    </source>
</evidence>
<dbReference type="PANTHER" id="PTHR10815">
    <property type="entry name" value="METHYLATED-DNA--PROTEIN-CYSTEINE METHYLTRANSFERASE"/>
    <property type="match status" value="1"/>
</dbReference>
<dbReference type="Pfam" id="PF01035">
    <property type="entry name" value="DNA_binding_1"/>
    <property type="match status" value="1"/>
</dbReference>
<protein>
    <recommendedName>
        <fullName evidence="2">Methylated-DNA-[protein]-cysteine S-methyltransferase DNA binding domain-containing protein</fullName>
    </recommendedName>
</protein>
<dbReference type="SUPFAM" id="SSF53155">
    <property type="entry name" value="Methylated DNA-protein cysteine methyltransferase domain"/>
    <property type="match status" value="1"/>
</dbReference>
<name>X0WPW0_9ZZZZ</name>
<dbReference type="NCBIfam" id="TIGR00589">
    <property type="entry name" value="ogt"/>
    <property type="match status" value="1"/>
</dbReference>
<organism evidence="3">
    <name type="scientific">marine sediment metagenome</name>
    <dbReference type="NCBI Taxonomy" id="412755"/>
    <lineage>
        <taxon>unclassified sequences</taxon>
        <taxon>metagenomes</taxon>
        <taxon>ecological metagenomes</taxon>
    </lineage>
</organism>
<proteinExistence type="predicted"/>
<evidence type="ECO:0000259" key="2">
    <source>
        <dbReference type="Pfam" id="PF01035"/>
    </source>
</evidence>
<comment type="caution">
    <text evidence="3">The sequence shown here is derived from an EMBL/GenBank/DDBJ whole genome shotgun (WGS) entry which is preliminary data.</text>
</comment>
<dbReference type="GO" id="GO:0003908">
    <property type="term" value="F:methylated-DNA-[protein]-cysteine S-methyltransferase activity"/>
    <property type="evidence" value="ECO:0007669"/>
    <property type="project" value="InterPro"/>
</dbReference>
<gene>
    <name evidence="3" type="ORF">S01H1_70370</name>
</gene>
<dbReference type="SUPFAM" id="SSF46767">
    <property type="entry name" value="Methylated DNA-protein cysteine methyltransferase, C-terminal domain"/>
    <property type="match status" value="1"/>
</dbReference>
<evidence type="ECO:0000313" key="3">
    <source>
        <dbReference type="EMBL" id="GAG32994.1"/>
    </source>
</evidence>
<dbReference type="CDD" id="cd06445">
    <property type="entry name" value="ATase"/>
    <property type="match status" value="1"/>
</dbReference>